<sequence>MAALASETSDNSLTCDCSCGTVKVSIGQQICGVTFGGGVIANATATTDGTTQLSCISICSCYCSTKLTTSTVLSPSTTLAVWFGVSSAAVIVVLLVYLYGRILYLRNTTPEQRRQNQLERRIQSNIAQLNDTSAGIEALPVYQEPLPAYQKTNQTEPNESSGERDVERNTTYAPPI</sequence>
<dbReference type="Proteomes" id="UP001211907">
    <property type="component" value="Unassembled WGS sequence"/>
</dbReference>
<accession>A0AAD5XF22</accession>
<evidence type="ECO:0000256" key="2">
    <source>
        <dbReference type="SAM" id="Phobius"/>
    </source>
</evidence>
<reference evidence="3" key="1">
    <citation type="submission" date="2020-05" db="EMBL/GenBank/DDBJ databases">
        <title>Phylogenomic resolution of chytrid fungi.</title>
        <authorList>
            <person name="Stajich J.E."/>
            <person name="Amses K."/>
            <person name="Simmons R."/>
            <person name="Seto K."/>
            <person name="Myers J."/>
            <person name="Bonds A."/>
            <person name="Quandt C.A."/>
            <person name="Barry K."/>
            <person name="Liu P."/>
            <person name="Grigoriev I."/>
            <person name="Longcore J.E."/>
            <person name="James T.Y."/>
        </authorList>
    </citation>
    <scope>NUCLEOTIDE SEQUENCE</scope>
    <source>
        <strain evidence="3">JEL0513</strain>
    </source>
</reference>
<dbReference type="EMBL" id="JADGJH010001250">
    <property type="protein sequence ID" value="KAJ3116097.1"/>
    <property type="molecule type" value="Genomic_DNA"/>
</dbReference>
<comment type="caution">
    <text evidence="3">The sequence shown here is derived from an EMBL/GenBank/DDBJ whole genome shotgun (WGS) entry which is preliminary data.</text>
</comment>
<proteinExistence type="predicted"/>
<evidence type="ECO:0000313" key="4">
    <source>
        <dbReference type="Proteomes" id="UP001211907"/>
    </source>
</evidence>
<protein>
    <submittedName>
        <fullName evidence="3">Uncharacterized protein</fullName>
    </submittedName>
</protein>
<name>A0AAD5XF22_9FUNG</name>
<keyword evidence="2" id="KW-0472">Membrane</keyword>
<evidence type="ECO:0000313" key="3">
    <source>
        <dbReference type="EMBL" id="KAJ3116097.1"/>
    </source>
</evidence>
<organism evidence="3 4">
    <name type="scientific">Physocladia obscura</name>
    <dbReference type="NCBI Taxonomy" id="109957"/>
    <lineage>
        <taxon>Eukaryota</taxon>
        <taxon>Fungi</taxon>
        <taxon>Fungi incertae sedis</taxon>
        <taxon>Chytridiomycota</taxon>
        <taxon>Chytridiomycota incertae sedis</taxon>
        <taxon>Chytridiomycetes</taxon>
        <taxon>Chytridiales</taxon>
        <taxon>Chytriomycetaceae</taxon>
        <taxon>Physocladia</taxon>
    </lineage>
</organism>
<keyword evidence="2" id="KW-0812">Transmembrane</keyword>
<keyword evidence="2" id="KW-1133">Transmembrane helix</keyword>
<evidence type="ECO:0000256" key="1">
    <source>
        <dbReference type="SAM" id="MobiDB-lite"/>
    </source>
</evidence>
<dbReference type="AlphaFoldDB" id="A0AAD5XF22"/>
<feature type="transmembrane region" description="Helical" evidence="2">
    <location>
        <begin position="79"/>
        <end position="99"/>
    </location>
</feature>
<gene>
    <name evidence="3" type="ORF">HK100_001163</name>
</gene>
<feature type="compositionally biased region" description="Polar residues" evidence="1">
    <location>
        <begin position="150"/>
        <end position="160"/>
    </location>
</feature>
<keyword evidence="4" id="KW-1185">Reference proteome</keyword>
<feature type="region of interest" description="Disordered" evidence="1">
    <location>
        <begin position="147"/>
        <end position="176"/>
    </location>
</feature>